<protein>
    <submittedName>
        <fullName evidence="3">Uncharacterized protein</fullName>
    </submittedName>
</protein>
<keyword evidence="2" id="KW-0472">Membrane</keyword>
<reference evidence="3" key="1">
    <citation type="submission" date="2015-05" db="UniProtKB">
        <authorList>
            <consortium name="EnsemblMetazoa"/>
        </authorList>
    </citation>
    <scope>IDENTIFICATION</scope>
</reference>
<sequence length="244" mass="26955">MLGKSQSCSLSKKPPRQIKSDLPIIRSSYAIGLRGKTAENGNEDEDLEMDSATTTTSDTDSTCDFNFGSGDDTEYKMNERAAMFGKSNNHSDINGNVNVAGSNCDPNRILFGESILLSQMLKQTDKLNFYQGSPLSFQITKSNARREDIDANDISNVCTQTLAEKTDSSFSITNAKIFDVNVYATSITILFIALLIFYLYPLLVTHKPPPLPIKKNHSLLRAATNLLLKSIKEISRAARVSRSR</sequence>
<dbReference type="EMBL" id="ACPB03010562">
    <property type="status" value="NOT_ANNOTATED_CDS"/>
    <property type="molecule type" value="Genomic_DNA"/>
</dbReference>
<organism evidence="3 4">
    <name type="scientific">Rhodnius prolixus</name>
    <name type="common">Triatomid bug</name>
    <dbReference type="NCBI Taxonomy" id="13249"/>
    <lineage>
        <taxon>Eukaryota</taxon>
        <taxon>Metazoa</taxon>
        <taxon>Ecdysozoa</taxon>
        <taxon>Arthropoda</taxon>
        <taxon>Hexapoda</taxon>
        <taxon>Insecta</taxon>
        <taxon>Pterygota</taxon>
        <taxon>Neoptera</taxon>
        <taxon>Paraneoptera</taxon>
        <taxon>Hemiptera</taxon>
        <taxon>Heteroptera</taxon>
        <taxon>Panheteroptera</taxon>
        <taxon>Cimicomorpha</taxon>
        <taxon>Reduviidae</taxon>
        <taxon>Triatominae</taxon>
        <taxon>Rhodnius</taxon>
    </lineage>
</organism>
<dbReference type="Proteomes" id="UP000015103">
    <property type="component" value="Unassembled WGS sequence"/>
</dbReference>
<accession>T1HLQ3</accession>
<name>T1HLQ3_RHOPR</name>
<dbReference type="EnsemblMetazoa" id="RPRC004977-RA">
    <property type="protein sequence ID" value="RPRC004977-PA"/>
    <property type="gene ID" value="RPRC004977"/>
</dbReference>
<proteinExistence type="predicted"/>
<keyword evidence="4" id="KW-1185">Reference proteome</keyword>
<feature type="region of interest" description="Disordered" evidence="1">
    <location>
        <begin position="1"/>
        <end position="21"/>
    </location>
</feature>
<feature type="compositionally biased region" description="Polar residues" evidence="1">
    <location>
        <begin position="1"/>
        <end position="10"/>
    </location>
</feature>
<feature type="region of interest" description="Disordered" evidence="1">
    <location>
        <begin position="35"/>
        <end position="58"/>
    </location>
</feature>
<dbReference type="InParanoid" id="T1HLQ3"/>
<feature type="transmembrane region" description="Helical" evidence="2">
    <location>
        <begin position="180"/>
        <end position="200"/>
    </location>
</feature>
<evidence type="ECO:0000256" key="1">
    <source>
        <dbReference type="SAM" id="MobiDB-lite"/>
    </source>
</evidence>
<keyword evidence="2" id="KW-1133">Transmembrane helix</keyword>
<dbReference type="AlphaFoldDB" id="T1HLQ3"/>
<dbReference type="VEuPathDB" id="VectorBase:RPRC004977"/>
<evidence type="ECO:0000256" key="2">
    <source>
        <dbReference type="SAM" id="Phobius"/>
    </source>
</evidence>
<evidence type="ECO:0000313" key="4">
    <source>
        <dbReference type="Proteomes" id="UP000015103"/>
    </source>
</evidence>
<keyword evidence="2" id="KW-0812">Transmembrane</keyword>
<dbReference type="HOGENOM" id="CLU_1139236_0_0_1"/>
<evidence type="ECO:0000313" key="3">
    <source>
        <dbReference type="EnsemblMetazoa" id="RPRC004977-PA"/>
    </source>
</evidence>